<dbReference type="EMBL" id="ABEU02000009">
    <property type="protein sequence ID" value="PNR47702.1"/>
    <property type="molecule type" value="Genomic_DNA"/>
</dbReference>
<name>A0A2K1K1Q5_PHYPA</name>
<dbReference type="AlphaFoldDB" id="A0A2K1K1Q5"/>
<protein>
    <submittedName>
        <fullName evidence="1 2">Uncharacterized protein</fullName>
    </submittedName>
</protein>
<reference evidence="1 3" key="2">
    <citation type="journal article" date="2018" name="Plant J.">
        <title>The Physcomitrella patens chromosome-scale assembly reveals moss genome structure and evolution.</title>
        <authorList>
            <person name="Lang D."/>
            <person name="Ullrich K.K."/>
            <person name="Murat F."/>
            <person name="Fuchs J."/>
            <person name="Jenkins J."/>
            <person name="Haas F.B."/>
            <person name="Piednoel M."/>
            <person name="Gundlach H."/>
            <person name="Van Bel M."/>
            <person name="Meyberg R."/>
            <person name="Vives C."/>
            <person name="Morata J."/>
            <person name="Symeonidi A."/>
            <person name="Hiss M."/>
            <person name="Muchero W."/>
            <person name="Kamisugi Y."/>
            <person name="Saleh O."/>
            <person name="Blanc G."/>
            <person name="Decker E.L."/>
            <person name="van Gessel N."/>
            <person name="Grimwood J."/>
            <person name="Hayes R.D."/>
            <person name="Graham S.W."/>
            <person name="Gunter L.E."/>
            <person name="McDaniel S.F."/>
            <person name="Hoernstein S.N.W."/>
            <person name="Larsson A."/>
            <person name="Li F.W."/>
            <person name="Perroud P.F."/>
            <person name="Phillips J."/>
            <person name="Ranjan P."/>
            <person name="Rokshar D.S."/>
            <person name="Rothfels C.J."/>
            <person name="Schneider L."/>
            <person name="Shu S."/>
            <person name="Stevenson D.W."/>
            <person name="Thummler F."/>
            <person name="Tillich M."/>
            <person name="Villarreal Aguilar J.C."/>
            <person name="Widiez T."/>
            <person name="Wong G.K."/>
            <person name="Wymore A."/>
            <person name="Zhang Y."/>
            <person name="Zimmer A.D."/>
            <person name="Quatrano R.S."/>
            <person name="Mayer K.F.X."/>
            <person name="Goodstein D."/>
            <person name="Casacuberta J.M."/>
            <person name="Vandepoele K."/>
            <person name="Reski R."/>
            <person name="Cuming A.C."/>
            <person name="Tuskan G.A."/>
            <person name="Maumus F."/>
            <person name="Salse J."/>
            <person name="Schmutz J."/>
            <person name="Rensing S.A."/>
        </authorList>
    </citation>
    <scope>NUCLEOTIDE SEQUENCE [LARGE SCALE GENOMIC DNA]</scope>
    <source>
        <strain evidence="2 3">cv. Gransden 2004</strain>
    </source>
</reference>
<dbReference type="Gramene" id="Pp3c9_2490V3.1">
    <property type="protein sequence ID" value="PAC:32913663.CDS.1"/>
    <property type="gene ID" value="Pp3c9_2490"/>
</dbReference>
<evidence type="ECO:0000313" key="1">
    <source>
        <dbReference type="EMBL" id="PNR47702.1"/>
    </source>
</evidence>
<dbReference type="PaxDb" id="3218-PP1S90_242V6.1"/>
<reference evidence="1 3" key="1">
    <citation type="journal article" date="2008" name="Science">
        <title>The Physcomitrella genome reveals evolutionary insights into the conquest of land by plants.</title>
        <authorList>
            <person name="Rensing S."/>
            <person name="Lang D."/>
            <person name="Zimmer A."/>
            <person name="Terry A."/>
            <person name="Salamov A."/>
            <person name="Shapiro H."/>
            <person name="Nishiyama T."/>
            <person name="Perroud P.-F."/>
            <person name="Lindquist E."/>
            <person name="Kamisugi Y."/>
            <person name="Tanahashi T."/>
            <person name="Sakakibara K."/>
            <person name="Fujita T."/>
            <person name="Oishi K."/>
            <person name="Shin-I T."/>
            <person name="Kuroki Y."/>
            <person name="Toyoda A."/>
            <person name="Suzuki Y."/>
            <person name="Hashimoto A."/>
            <person name="Yamaguchi K."/>
            <person name="Sugano A."/>
            <person name="Kohara Y."/>
            <person name="Fujiyama A."/>
            <person name="Anterola A."/>
            <person name="Aoki S."/>
            <person name="Ashton N."/>
            <person name="Barbazuk W.B."/>
            <person name="Barker E."/>
            <person name="Bennetzen J."/>
            <person name="Bezanilla M."/>
            <person name="Blankenship R."/>
            <person name="Cho S.H."/>
            <person name="Dutcher S."/>
            <person name="Estelle M."/>
            <person name="Fawcett J.A."/>
            <person name="Gundlach H."/>
            <person name="Hanada K."/>
            <person name="Heyl A."/>
            <person name="Hicks K.A."/>
            <person name="Hugh J."/>
            <person name="Lohr M."/>
            <person name="Mayer K."/>
            <person name="Melkozernov A."/>
            <person name="Murata T."/>
            <person name="Nelson D."/>
            <person name="Pils B."/>
            <person name="Prigge M."/>
            <person name="Reiss B."/>
            <person name="Renner T."/>
            <person name="Rombauts S."/>
            <person name="Rushton P."/>
            <person name="Sanderfoot A."/>
            <person name="Schween G."/>
            <person name="Shiu S.-H."/>
            <person name="Stueber K."/>
            <person name="Theodoulou F.L."/>
            <person name="Tu H."/>
            <person name="Van de Peer Y."/>
            <person name="Verrier P.J."/>
            <person name="Waters E."/>
            <person name="Wood A."/>
            <person name="Yang L."/>
            <person name="Cove D."/>
            <person name="Cuming A."/>
            <person name="Hasebe M."/>
            <person name="Lucas S."/>
            <person name="Mishler D.B."/>
            <person name="Reski R."/>
            <person name="Grigoriev I."/>
            <person name="Quatrano R.S."/>
            <person name="Boore J.L."/>
        </authorList>
    </citation>
    <scope>NUCLEOTIDE SEQUENCE [LARGE SCALE GENOMIC DNA]</scope>
    <source>
        <strain evidence="2 3">cv. Gransden 2004</strain>
    </source>
</reference>
<sequence length="99" mass="10839">MVVAVVIWRWRWFFPSSDGVRSCWCVLGRGDPLVPTTCNLSCTALVLDLQILQGCLFSSSTLAAPVVHIVRSKTYLTSRFPHLTTLGAAHCSLDCGGDR</sequence>
<reference evidence="2" key="3">
    <citation type="submission" date="2020-12" db="UniProtKB">
        <authorList>
            <consortium name="EnsemblPlants"/>
        </authorList>
    </citation>
    <scope>IDENTIFICATION</scope>
</reference>
<accession>A0A2K1K1Q5</accession>
<dbReference type="InParanoid" id="A0A2K1K1Q5"/>
<dbReference type="Proteomes" id="UP000006727">
    <property type="component" value="Chromosome 9"/>
</dbReference>
<evidence type="ECO:0000313" key="2">
    <source>
        <dbReference type="EnsemblPlants" id="PAC:32913663.CDS.1"/>
    </source>
</evidence>
<dbReference type="EnsemblPlants" id="Pp3c9_2490V3.1">
    <property type="protein sequence ID" value="PAC:32913663.CDS.1"/>
    <property type="gene ID" value="Pp3c9_2490"/>
</dbReference>
<gene>
    <name evidence="1" type="ORF">PHYPA_012175</name>
</gene>
<keyword evidence="3" id="KW-1185">Reference proteome</keyword>
<proteinExistence type="predicted"/>
<evidence type="ECO:0000313" key="3">
    <source>
        <dbReference type="Proteomes" id="UP000006727"/>
    </source>
</evidence>
<organism evidence="1">
    <name type="scientific">Physcomitrium patens</name>
    <name type="common">Spreading-leaved earth moss</name>
    <name type="synonym">Physcomitrella patens</name>
    <dbReference type="NCBI Taxonomy" id="3218"/>
    <lineage>
        <taxon>Eukaryota</taxon>
        <taxon>Viridiplantae</taxon>
        <taxon>Streptophyta</taxon>
        <taxon>Embryophyta</taxon>
        <taxon>Bryophyta</taxon>
        <taxon>Bryophytina</taxon>
        <taxon>Bryopsida</taxon>
        <taxon>Funariidae</taxon>
        <taxon>Funariales</taxon>
        <taxon>Funariaceae</taxon>
        <taxon>Physcomitrium</taxon>
    </lineage>
</organism>